<evidence type="ECO:0000256" key="5">
    <source>
        <dbReference type="ARBA" id="ARBA00022989"/>
    </source>
</evidence>
<dbReference type="GO" id="GO:0005509">
    <property type="term" value="F:calcium ion binding"/>
    <property type="evidence" value="ECO:0007669"/>
    <property type="project" value="InterPro"/>
</dbReference>
<feature type="transmembrane region" description="Helical" evidence="9">
    <location>
        <begin position="206"/>
        <end position="225"/>
    </location>
</feature>
<evidence type="ECO:0000313" key="11">
    <source>
        <dbReference type="EMBL" id="KAA8497124.1"/>
    </source>
</evidence>
<dbReference type="InterPro" id="IPR013099">
    <property type="entry name" value="K_chnl_dom"/>
</dbReference>
<dbReference type="InterPro" id="IPR011992">
    <property type="entry name" value="EF-hand-dom_pair"/>
</dbReference>
<feature type="transmembrane region" description="Helical" evidence="9">
    <location>
        <begin position="261"/>
        <end position="284"/>
    </location>
</feature>
<gene>
    <name evidence="11" type="ORF">FVE85_0853</name>
</gene>
<dbReference type="GO" id="GO:0015271">
    <property type="term" value="F:outward rectifier potassium channel activity"/>
    <property type="evidence" value="ECO:0007669"/>
    <property type="project" value="TreeGrafter"/>
</dbReference>
<evidence type="ECO:0000256" key="8">
    <source>
        <dbReference type="ARBA" id="ARBA00023303"/>
    </source>
</evidence>
<evidence type="ECO:0000259" key="10">
    <source>
        <dbReference type="PROSITE" id="PS50222"/>
    </source>
</evidence>
<organism evidence="11 12">
    <name type="scientific">Porphyridium purpureum</name>
    <name type="common">Red alga</name>
    <name type="synonym">Porphyridium cruentum</name>
    <dbReference type="NCBI Taxonomy" id="35688"/>
    <lineage>
        <taxon>Eukaryota</taxon>
        <taxon>Rhodophyta</taxon>
        <taxon>Bangiophyceae</taxon>
        <taxon>Porphyridiales</taxon>
        <taxon>Porphyridiaceae</taxon>
        <taxon>Porphyridium</taxon>
    </lineage>
</organism>
<dbReference type="PANTHER" id="PTHR11003:SF291">
    <property type="entry name" value="IP11374P"/>
    <property type="match status" value="1"/>
</dbReference>
<dbReference type="EMBL" id="VRMN01000002">
    <property type="protein sequence ID" value="KAA8497124.1"/>
    <property type="molecule type" value="Genomic_DNA"/>
</dbReference>
<name>A0A5J4Z2H2_PORPP</name>
<accession>A0A5J4Z2H2</accession>
<feature type="domain" description="EF-hand" evidence="10">
    <location>
        <begin position="307"/>
        <end position="332"/>
    </location>
</feature>
<dbReference type="Pfam" id="PF07885">
    <property type="entry name" value="Ion_trans_2"/>
    <property type="match status" value="2"/>
</dbReference>
<keyword evidence="5 9" id="KW-1133">Transmembrane helix</keyword>
<evidence type="ECO:0000256" key="2">
    <source>
        <dbReference type="ARBA" id="ARBA00022448"/>
    </source>
</evidence>
<evidence type="ECO:0000256" key="9">
    <source>
        <dbReference type="SAM" id="Phobius"/>
    </source>
</evidence>
<dbReference type="Proteomes" id="UP000324585">
    <property type="component" value="Unassembled WGS sequence"/>
</dbReference>
<keyword evidence="4" id="KW-0106">Calcium</keyword>
<dbReference type="InterPro" id="IPR002048">
    <property type="entry name" value="EF_hand_dom"/>
</dbReference>
<dbReference type="GO" id="GO:0005886">
    <property type="term" value="C:plasma membrane"/>
    <property type="evidence" value="ECO:0007669"/>
    <property type="project" value="TreeGrafter"/>
</dbReference>
<dbReference type="SUPFAM" id="SSF81324">
    <property type="entry name" value="Voltage-gated potassium channels"/>
    <property type="match status" value="2"/>
</dbReference>
<dbReference type="InterPro" id="IPR018247">
    <property type="entry name" value="EF_Hand_1_Ca_BS"/>
</dbReference>
<dbReference type="CDD" id="cd00051">
    <property type="entry name" value="EFh"/>
    <property type="match status" value="1"/>
</dbReference>
<reference evidence="12" key="1">
    <citation type="journal article" date="2019" name="Nat. Commun.">
        <title>Expansion of phycobilisome linker gene families in mesophilic red algae.</title>
        <authorList>
            <person name="Lee J."/>
            <person name="Kim D."/>
            <person name="Bhattacharya D."/>
            <person name="Yoon H.S."/>
        </authorList>
    </citation>
    <scope>NUCLEOTIDE SEQUENCE [LARGE SCALE GENOMIC DNA]</scope>
    <source>
        <strain evidence="12">CCMP 1328</strain>
    </source>
</reference>
<keyword evidence="8 11" id="KW-0407">Ion channel</keyword>
<keyword evidence="7 9" id="KW-0472">Membrane</keyword>
<dbReference type="Gene3D" id="1.10.238.10">
    <property type="entry name" value="EF-hand"/>
    <property type="match status" value="1"/>
</dbReference>
<dbReference type="AlphaFoldDB" id="A0A5J4Z2H2"/>
<dbReference type="PRINTS" id="PR01333">
    <property type="entry name" value="2POREKCHANEL"/>
</dbReference>
<keyword evidence="3 9" id="KW-0812">Transmembrane</keyword>
<comment type="caution">
    <text evidence="11">The sequence shown here is derived from an EMBL/GenBank/DDBJ whole genome shotgun (WGS) entry which is preliminary data.</text>
</comment>
<dbReference type="Gene3D" id="1.10.287.70">
    <property type="match status" value="2"/>
</dbReference>
<feature type="transmembrane region" description="Helical" evidence="9">
    <location>
        <begin position="147"/>
        <end position="168"/>
    </location>
</feature>
<keyword evidence="2" id="KW-0813">Transport</keyword>
<evidence type="ECO:0000313" key="12">
    <source>
        <dbReference type="Proteomes" id="UP000324585"/>
    </source>
</evidence>
<evidence type="ECO:0000256" key="4">
    <source>
        <dbReference type="ARBA" id="ARBA00022837"/>
    </source>
</evidence>
<evidence type="ECO:0000256" key="6">
    <source>
        <dbReference type="ARBA" id="ARBA00023065"/>
    </source>
</evidence>
<proteinExistence type="predicted"/>
<feature type="transmembrane region" description="Helical" evidence="9">
    <location>
        <begin position="232"/>
        <end position="249"/>
    </location>
</feature>
<dbReference type="OrthoDB" id="415460at2759"/>
<dbReference type="PROSITE" id="PS00018">
    <property type="entry name" value="EF_HAND_1"/>
    <property type="match status" value="2"/>
</dbReference>
<evidence type="ECO:0000256" key="3">
    <source>
        <dbReference type="ARBA" id="ARBA00022692"/>
    </source>
</evidence>
<dbReference type="InterPro" id="IPR003280">
    <property type="entry name" value="2pore_dom_K_chnl"/>
</dbReference>
<evidence type="ECO:0000256" key="7">
    <source>
        <dbReference type="ARBA" id="ARBA00023136"/>
    </source>
</evidence>
<dbReference type="OMA" id="KILACIY"/>
<feature type="domain" description="EF-hand" evidence="10">
    <location>
        <begin position="336"/>
        <end position="365"/>
    </location>
</feature>
<dbReference type="SUPFAM" id="SSF47473">
    <property type="entry name" value="EF-hand"/>
    <property type="match status" value="1"/>
</dbReference>
<dbReference type="GO" id="GO:0005737">
    <property type="term" value="C:cytoplasm"/>
    <property type="evidence" value="ECO:0007669"/>
    <property type="project" value="UniProtKB-ARBA"/>
</dbReference>
<keyword evidence="6" id="KW-0406">Ion transport</keyword>
<protein>
    <submittedName>
        <fullName evidence="11">Two pore potassium channel b</fullName>
    </submittedName>
</protein>
<dbReference type="GO" id="GO:0030322">
    <property type="term" value="P:stabilization of membrane potential"/>
    <property type="evidence" value="ECO:0007669"/>
    <property type="project" value="TreeGrafter"/>
</dbReference>
<comment type="subcellular location">
    <subcellularLocation>
        <location evidence="1">Membrane</location>
        <topology evidence="1">Multi-pass membrane protein</topology>
    </subcellularLocation>
</comment>
<evidence type="ECO:0000256" key="1">
    <source>
        <dbReference type="ARBA" id="ARBA00004141"/>
    </source>
</evidence>
<dbReference type="GO" id="GO:0022841">
    <property type="term" value="F:potassium ion leak channel activity"/>
    <property type="evidence" value="ECO:0007669"/>
    <property type="project" value="TreeGrafter"/>
</dbReference>
<dbReference type="Pfam" id="PF13202">
    <property type="entry name" value="EF-hand_5"/>
    <property type="match status" value="2"/>
</dbReference>
<keyword evidence="12" id="KW-1185">Reference proteome</keyword>
<dbReference type="PANTHER" id="PTHR11003">
    <property type="entry name" value="POTASSIUM CHANNEL, SUBFAMILY K"/>
    <property type="match status" value="1"/>
</dbReference>
<dbReference type="PROSITE" id="PS50222">
    <property type="entry name" value="EF_HAND_2"/>
    <property type="match status" value="2"/>
</dbReference>
<feature type="transmembrane region" description="Helical" evidence="9">
    <location>
        <begin position="94"/>
        <end position="112"/>
    </location>
</feature>
<sequence length="365" mass="39811">MAFVNLFAAPKIDATRALLVCAWPASNRMPLQRDSGAALAGTQQAKSLLYSRRSRVPRGARDARLRVEASSQNNGVPSTDIGEKVKRALWKNPLVVLSLMHLVSGVVVFKVLEGAHWTWLDAVYFSMTLITTVGYGDLTPSSSGTKLYAIVFILVSVFLVSSVLNGFVTKLLDSQEKLFARVMAKNPSGDDIESLNVPVLAARRDLISNVVIFSLFLAASTAFFMASEGFSVLNAIYFVIVTLTTVGLGDITPKHRSGKAFAIIFLLVGTVLLARLVGSAGEFISSKRHAQRMRDQLTSRMSAAEVDAMDSDGDGQISRNEYLITMLRKNELVSESDIKSILDRFDELDQDGNGFLSHKELGLSK</sequence>